<dbReference type="InterPro" id="IPR003661">
    <property type="entry name" value="HisK_dim/P_dom"/>
</dbReference>
<comment type="similarity">
    <text evidence="3">Belongs to the ammonia transporter channel (TC 1.A.11.2) family.</text>
</comment>
<evidence type="ECO:0000313" key="18">
    <source>
        <dbReference type="Proteomes" id="UP001196661"/>
    </source>
</evidence>
<evidence type="ECO:0000256" key="15">
    <source>
        <dbReference type="SAM" id="Phobius"/>
    </source>
</evidence>
<dbReference type="CDD" id="cd00082">
    <property type="entry name" value="HisKA"/>
    <property type="match status" value="1"/>
</dbReference>
<feature type="transmembrane region" description="Helical" evidence="15">
    <location>
        <begin position="88"/>
        <end position="110"/>
    </location>
</feature>
<evidence type="ECO:0000256" key="9">
    <source>
        <dbReference type="ARBA" id="ARBA00022989"/>
    </source>
</evidence>
<dbReference type="InterPro" id="IPR036890">
    <property type="entry name" value="HATPase_C_sf"/>
</dbReference>
<accession>A0ABS5Y7D5</accession>
<dbReference type="InterPro" id="IPR004358">
    <property type="entry name" value="Sig_transdc_His_kin-like_C"/>
</dbReference>
<keyword evidence="7 15" id="KW-0812">Transmembrane</keyword>
<dbReference type="PANTHER" id="PTHR11730:SF6">
    <property type="entry name" value="AMMONIUM TRANSPORTER"/>
    <property type="match status" value="1"/>
</dbReference>
<dbReference type="SUPFAM" id="SSF55874">
    <property type="entry name" value="ATPase domain of HSP90 chaperone/DNA topoisomerase II/histidine kinase"/>
    <property type="match status" value="1"/>
</dbReference>
<keyword evidence="11 15" id="KW-0472">Membrane</keyword>
<dbReference type="NCBIfam" id="TIGR00229">
    <property type="entry name" value="sensory_box"/>
    <property type="match status" value="1"/>
</dbReference>
<dbReference type="Pfam" id="PF00909">
    <property type="entry name" value="Ammonium_transp"/>
    <property type="match status" value="1"/>
</dbReference>
<evidence type="ECO:0000256" key="12">
    <source>
        <dbReference type="ARBA" id="ARBA00023177"/>
    </source>
</evidence>
<keyword evidence="18" id="KW-1185">Reference proteome</keyword>
<feature type="region of interest" description="Disordered" evidence="14">
    <location>
        <begin position="864"/>
        <end position="889"/>
    </location>
</feature>
<feature type="transmembrane region" description="Helical" evidence="15">
    <location>
        <begin position="313"/>
        <end position="334"/>
    </location>
</feature>
<feature type="domain" description="Histidine kinase" evidence="16">
    <location>
        <begin position="618"/>
        <end position="864"/>
    </location>
</feature>
<dbReference type="SUPFAM" id="SSF55785">
    <property type="entry name" value="PYP-like sensor domain (PAS domain)"/>
    <property type="match status" value="1"/>
</dbReference>
<dbReference type="InterPro" id="IPR029020">
    <property type="entry name" value="Ammonium/urea_transptr"/>
</dbReference>
<dbReference type="Gene3D" id="1.10.287.130">
    <property type="match status" value="1"/>
</dbReference>
<evidence type="ECO:0000256" key="1">
    <source>
        <dbReference type="ARBA" id="ARBA00000085"/>
    </source>
</evidence>
<dbReference type="InterPro" id="IPR005467">
    <property type="entry name" value="His_kinase_dom"/>
</dbReference>
<dbReference type="InterPro" id="IPR035965">
    <property type="entry name" value="PAS-like_dom_sf"/>
</dbReference>
<evidence type="ECO:0000256" key="5">
    <source>
        <dbReference type="ARBA" id="ARBA00022448"/>
    </source>
</evidence>
<keyword evidence="13" id="KW-0175">Coiled coil</keyword>
<evidence type="ECO:0000256" key="14">
    <source>
        <dbReference type="SAM" id="MobiDB-lite"/>
    </source>
</evidence>
<feature type="transmembrane region" description="Helical" evidence="15">
    <location>
        <begin position="354"/>
        <end position="375"/>
    </location>
</feature>
<dbReference type="RefSeq" id="WP_215619619.1">
    <property type="nucleotide sequence ID" value="NZ_JADOER010000016.1"/>
</dbReference>
<dbReference type="PROSITE" id="PS50109">
    <property type="entry name" value="HIS_KIN"/>
    <property type="match status" value="1"/>
</dbReference>
<evidence type="ECO:0000256" key="8">
    <source>
        <dbReference type="ARBA" id="ARBA00022777"/>
    </source>
</evidence>
<keyword evidence="5" id="KW-0813">Transport</keyword>
<evidence type="ECO:0000256" key="4">
    <source>
        <dbReference type="ARBA" id="ARBA00012438"/>
    </source>
</evidence>
<evidence type="ECO:0000256" key="7">
    <source>
        <dbReference type="ARBA" id="ARBA00022692"/>
    </source>
</evidence>
<keyword evidence="6" id="KW-0597">Phosphoprotein</keyword>
<evidence type="ECO:0000256" key="11">
    <source>
        <dbReference type="ARBA" id="ARBA00023136"/>
    </source>
</evidence>
<dbReference type="NCBIfam" id="TIGR00836">
    <property type="entry name" value="amt"/>
    <property type="match status" value="1"/>
</dbReference>
<dbReference type="SUPFAM" id="SSF47384">
    <property type="entry name" value="Homodimeric domain of signal transducing histidine kinase"/>
    <property type="match status" value="1"/>
</dbReference>
<dbReference type="PRINTS" id="PR00344">
    <property type="entry name" value="BCTRLSENSOR"/>
</dbReference>
<dbReference type="EC" id="2.7.13.3" evidence="4"/>
<sequence>MPLSLDALWVVISACLVFIMQAGFLCIEAGSTRRKNNINVAIKNLADAGISIIIFWACGYGIMFGPSVHGLWGSQQFFPEFHQDGWSIIFFVFQTMFCSTAVTIMSGAVAERMTFRGYLCGALLISGLIYPLYGHWVWNGLNESLTTGWLGQKGFVDFAGSTVVHSLGGWVALAALIIIGPRLGRFSRHNFSQQTPSADLPLAFLGTLLLWFGWFGFNGGSTLAFNEQVPRILGNTLLAGAAGLVTPLVWSIGINKRQVHFRTVMNGTLAGLVAITANCHAVSFRSAIVIGAVGSIVMMLSEVLLDKWRIDDAIGAVSVHLAPGIWGTLAVALLGDLEAIGTGLSRQQQFATQLSGVLTCGLWSFTLALFAFALLNRYVALRVSRKHEYLGLNVSEHGAQNELQELFRTMQSHAKTGNLQQRVSSSTLTEVGQISRWYNQVVDALERSTIKTNAIVMTAADGILTVDATTLEIQSANPAIGKIFGRDWLNITGKTLNTIIATDFPQGHEYALQALHPFLLQAVETGNVYDAIGLHKGGRHFPIEMAATHSELRTDTFLTIMVRDITDRKKAEAALLKSELDARQAAQQLQQALDELKRTQIQLLQREKMAGLGHLVAGIAHEINNPVGFIYSNLKHAVSYVDVMMGAIEHYQAERSPSTNAQTAIDDDELAFIKTDFPKLLSAMHSGTERIRNIVQSLRNFSRHDEAALKKVDVHEGLNNTLMLLTHRLNAQAKRPAINICKKYEESLPKIECFAGALNQVFFHIFSNAIDALEHHPSGTITVTTANEGDWITITIADNGKGIPKALQQQIFEPFFTTKPVGTGTGMGLAISYQIITNQHGGKLLCQSFLNHGTEFQLVLPAKHRPQVTHSKNTPAPERATDSMLPPSP</sequence>
<evidence type="ECO:0000259" key="16">
    <source>
        <dbReference type="PROSITE" id="PS50109"/>
    </source>
</evidence>
<dbReference type="EMBL" id="JADOER010000016">
    <property type="protein sequence ID" value="MBT9313733.1"/>
    <property type="molecule type" value="Genomic_DNA"/>
</dbReference>
<feature type="transmembrane region" description="Helical" evidence="15">
    <location>
        <begin position="200"/>
        <end position="217"/>
    </location>
</feature>
<protein>
    <recommendedName>
        <fullName evidence="4">histidine kinase</fullName>
        <ecNumber evidence="4">2.7.13.3</ecNumber>
    </recommendedName>
</protein>
<evidence type="ECO:0000256" key="3">
    <source>
        <dbReference type="ARBA" id="ARBA00005887"/>
    </source>
</evidence>
<evidence type="ECO:0000256" key="6">
    <source>
        <dbReference type="ARBA" id="ARBA00022553"/>
    </source>
</evidence>
<evidence type="ECO:0000256" key="13">
    <source>
        <dbReference type="SAM" id="Coils"/>
    </source>
</evidence>
<dbReference type="InterPro" id="IPR000014">
    <property type="entry name" value="PAS"/>
</dbReference>
<dbReference type="SMART" id="SM00387">
    <property type="entry name" value="HATPase_c"/>
    <property type="match status" value="1"/>
</dbReference>
<comment type="caution">
    <text evidence="17">The sequence shown here is derived from an EMBL/GenBank/DDBJ whole genome shotgun (WGS) entry which is preliminary data.</text>
</comment>
<keyword evidence="9 15" id="KW-1133">Transmembrane helix</keyword>
<evidence type="ECO:0000256" key="10">
    <source>
        <dbReference type="ARBA" id="ARBA00023012"/>
    </source>
</evidence>
<feature type="coiled-coil region" evidence="13">
    <location>
        <begin position="568"/>
        <end position="606"/>
    </location>
</feature>
<proteinExistence type="inferred from homology"/>
<dbReference type="InterPro" id="IPR018047">
    <property type="entry name" value="Ammonium_transpt_CS"/>
</dbReference>
<dbReference type="InterPro" id="IPR024041">
    <property type="entry name" value="NH4_transpt_AmtB-like_dom"/>
</dbReference>
<dbReference type="InterPro" id="IPR036097">
    <property type="entry name" value="HisK_dim/P_sf"/>
</dbReference>
<dbReference type="PANTHER" id="PTHR11730">
    <property type="entry name" value="AMMONIUM TRANSPORTER"/>
    <property type="match status" value="1"/>
</dbReference>
<dbReference type="Gene3D" id="1.10.3430.10">
    <property type="entry name" value="Ammonium transporter AmtB like domains"/>
    <property type="match status" value="1"/>
</dbReference>
<dbReference type="Pfam" id="PF02518">
    <property type="entry name" value="HATPase_c"/>
    <property type="match status" value="1"/>
</dbReference>
<evidence type="ECO:0000256" key="2">
    <source>
        <dbReference type="ARBA" id="ARBA00004141"/>
    </source>
</evidence>
<keyword evidence="12" id="KW-0924">Ammonia transport</keyword>
<dbReference type="SUPFAM" id="SSF111352">
    <property type="entry name" value="Ammonium transporter"/>
    <property type="match status" value="1"/>
</dbReference>
<dbReference type="Gene3D" id="3.30.565.10">
    <property type="entry name" value="Histidine kinase-like ATPase, C-terminal domain"/>
    <property type="match status" value="1"/>
</dbReference>
<feature type="transmembrane region" description="Helical" evidence="15">
    <location>
        <begin position="6"/>
        <end position="27"/>
    </location>
</feature>
<feature type="transmembrane region" description="Helical" evidence="15">
    <location>
        <begin position="48"/>
        <end position="68"/>
    </location>
</feature>
<evidence type="ECO:0000313" key="17">
    <source>
        <dbReference type="EMBL" id="MBT9313733.1"/>
    </source>
</evidence>
<reference evidence="17 18" key="1">
    <citation type="journal article" date="2021" name="Mar. Drugs">
        <title>Genome Reduction and Secondary Metabolism of the Marine Sponge-Associated Cyanobacterium Leptothoe.</title>
        <authorList>
            <person name="Konstantinou D."/>
            <person name="Popin R.V."/>
            <person name="Fewer D.P."/>
            <person name="Sivonen K."/>
            <person name="Gkelis S."/>
        </authorList>
    </citation>
    <scope>NUCLEOTIDE SEQUENCE [LARGE SCALE GENOMIC DNA]</scope>
    <source>
        <strain evidence="17 18">TAU-MAC 1615</strain>
    </source>
</reference>
<name>A0ABS5Y7D5_9CYAN</name>
<keyword evidence="10" id="KW-0902">Two-component regulatory system</keyword>
<comment type="subcellular location">
    <subcellularLocation>
        <location evidence="2">Membrane</location>
        <topology evidence="2">Multi-pass membrane protein</topology>
    </subcellularLocation>
</comment>
<dbReference type="InterPro" id="IPR001905">
    <property type="entry name" value="Ammonium_transpt"/>
</dbReference>
<organism evidence="17 18">
    <name type="scientific">Leptothoe kymatousa TAU-MAC 1615</name>
    <dbReference type="NCBI Taxonomy" id="2364775"/>
    <lineage>
        <taxon>Bacteria</taxon>
        <taxon>Bacillati</taxon>
        <taxon>Cyanobacteriota</taxon>
        <taxon>Cyanophyceae</taxon>
        <taxon>Nodosilineales</taxon>
        <taxon>Cymatolegaceae</taxon>
        <taxon>Leptothoe</taxon>
        <taxon>Leptothoe kymatousa</taxon>
    </lineage>
</organism>
<feature type="transmembrane region" description="Helical" evidence="15">
    <location>
        <begin position="232"/>
        <end position="252"/>
    </location>
</feature>
<gene>
    <name evidence="17" type="primary">amt</name>
    <name evidence="17" type="ORF">IXB28_16100</name>
</gene>
<comment type="catalytic activity">
    <reaction evidence="1">
        <text>ATP + protein L-histidine = ADP + protein N-phospho-L-histidine.</text>
        <dbReference type="EC" id="2.7.13.3"/>
    </reaction>
</comment>
<dbReference type="PROSITE" id="PS01219">
    <property type="entry name" value="AMMONIUM_TRANSP"/>
    <property type="match status" value="1"/>
</dbReference>
<dbReference type="Gene3D" id="3.30.450.20">
    <property type="entry name" value="PAS domain"/>
    <property type="match status" value="1"/>
</dbReference>
<dbReference type="Proteomes" id="UP001196661">
    <property type="component" value="Unassembled WGS sequence"/>
</dbReference>
<dbReference type="InterPro" id="IPR003594">
    <property type="entry name" value="HATPase_dom"/>
</dbReference>
<feature type="transmembrane region" description="Helical" evidence="15">
    <location>
        <begin position="158"/>
        <end position="179"/>
    </location>
</feature>
<keyword evidence="8" id="KW-0418">Kinase</keyword>
<keyword evidence="8" id="KW-0808">Transferase</keyword>
<feature type="transmembrane region" description="Helical" evidence="15">
    <location>
        <begin position="283"/>
        <end position="301"/>
    </location>
</feature>
<feature type="transmembrane region" description="Helical" evidence="15">
    <location>
        <begin position="117"/>
        <end position="138"/>
    </location>
</feature>